<gene>
    <name evidence="1" type="ORF">I4I82_26515</name>
    <name evidence="2" type="ORF">I4I82_33795</name>
</gene>
<reference evidence="1 3" key="1">
    <citation type="submission" date="2020-11" db="EMBL/GenBank/DDBJ databases">
        <title>Pseudonocardia abyssalis sp. nov. and Pseudonocardia oceani sp. nov., description and phylogenomic analysis of two novel actinomycetes isolated from the deep Southern Ocean.</title>
        <authorList>
            <person name="Parra J."/>
        </authorList>
    </citation>
    <scope>NUCLEOTIDE SEQUENCE [LARGE SCALE GENOMIC DNA]</scope>
    <source>
        <strain evidence="1">KRD-185</strain>
        <strain evidence="3">KRD185</strain>
    </source>
</reference>
<dbReference type="EMBL" id="JADQDF010000001">
    <property type="protein sequence ID" value="MBW0131209.1"/>
    <property type="molecule type" value="Genomic_DNA"/>
</dbReference>
<evidence type="ECO:0000313" key="2">
    <source>
        <dbReference type="EMBL" id="MBW0132624.1"/>
    </source>
</evidence>
<comment type="caution">
    <text evidence="1">The sequence shown here is derived from an EMBL/GenBank/DDBJ whole genome shotgun (WGS) entry which is preliminary data.</text>
</comment>
<evidence type="ECO:0008006" key="4">
    <source>
        <dbReference type="Google" id="ProtNLM"/>
    </source>
</evidence>
<evidence type="ECO:0000313" key="3">
    <source>
        <dbReference type="Proteomes" id="UP000694300"/>
    </source>
</evidence>
<proteinExistence type="predicted"/>
<dbReference type="Proteomes" id="UP000694300">
    <property type="component" value="Unassembled WGS sequence"/>
</dbReference>
<accession>A0ABS6UG68</accession>
<evidence type="ECO:0000313" key="1">
    <source>
        <dbReference type="EMBL" id="MBW0131209.1"/>
    </source>
</evidence>
<dbReference type="RefSeq" id="WP_225920694.1">
    <property type="nucleotide sequence ID" value="NZ_JADQDF010000003.1"/>
</dbReference>
<sequence length="297" mass="32640">MAGDVSDLRIFSCGAGVQSTAIALLMRDGTLPLVDHVIFADTGWEPASVYAQVDRLAVLFDELGIPLHRVSQGNLRADAIDPEHRFASVPYFVRNPDGSDGMGRRQCTSEYKLAPINRKVRELLGAAAPKFRRVPKGRRAEQWIGFSTDEVGRVSPSRVQYLTARHPLLDLGMSRRDCGRYLEQAGWGDTAKSACIGCPYHGNRAWRELRDEHPAEWADAVAFDAAIRKGGARGEHLRGEAFLHRSRIPLSIAPIDRWTRGDKAEAQAEVQGDLFDLVEDGDPDGCSPYGCRSGTAA</sequence>
<dbReference type="EMBL" id="JADQDF010000003">
    <property type="protein sequence ID" value="MBW0132624.1"/>
    <property type="molecule type" value="Genomic_DNA"/>
</dbReference>
<name>A0ABS6UG68_9PSEU</name>
<organism evidence="1 3">
    <name type="scientific">Pseudonocardia oceani</name>
    <dbReference type="NCBI Taxonomy" id="2792013"/>
    <lineage>
        <taxon>Bacteria</taxon>
        <taxon>Bacillati</taxon>
        <taxon>Actinomycetota</taxon>
        <taxon>Actinomycetes</taxon>
        <taxon>Pseudonocardiales</taxon>
        <taxon>Pseudonocardiaceae</taxon>
        <taxon>Pseudonocardia</taxon>
    </lineage>
</organism>
<protein>
    <recommendedName>
        <fullName evidence="4">3'-phosphoadenosine 5'-phosphosulfate sulfotransferase (PAPS reductase)/FAD synthetase</fullName>
    </recommendedName>
</protein>
<keyword evidence="3" id="KW-1185">Reference proteome</keyword>